<keyword evidence="5 9" id="KW-1133">Transmembrane helix</keyword>
<evidence type="ECO:0000256" key="9">
    <source>
        <dbReference type="SAM" id="Phobius"/>
    </source>
</evidence>
<comment type="caution">
    <text evidence="11">The sequence shown here is derived from an EMBL/GenBank/DDBJ whole genome shotgun (WGS) entry which is preliminary data.</text>
</comment>
<keyword evidence="2" id="KW-1003">Cell membrane</keyword>
<keyword evidence="4" id="KW-0547">Nucleotide-binding</keyword>
<reference evidence="11 12" key="1">
    <citation type="submission" date="2019-06" db="EMBL/GenBank/DDBJ databases">
        <title>Sequencing the genomes of 1000 actinobacteria strains.</title>
        <authorList>
            <person name="Klenk H.-P."/>
        </authorList>
    </citation>
    <scope>NUCLEOTIDE SEQUENCE [LARGE SCALE GENOMIC DNA]</scope>
    <source>
        <strain evidence="11 12">DSM 105492</strain>
    </source>
</reference>
<evidence type="ECO:0000256" key="7">
    <source>
        <dbReference type="ARBA" id="ARBA00023136"/>
    </source>
</evidence>
<keyword evidence="7 9" id="KW-0472">Membrane</keyword>
<comment type="subcellular location">
    <subcellularLocation>
        <location evidence="1">Cell membrane</location>
    </subcellularLocation>
</comment>
<dbReference type="Proteomes" id="UP000320235">
    <property type="component" value="Unassembled WGS sequence"/>
</dbReference>
<feature type="compositionally biased region" description="Basic and acidic residues" evidence="8">
    <location>
        <begin position="1"/>
        <end position="11"/>
    </location>
</feature>
<evidence type="ECO:0000256" key="8">
    <source>
        <dbReference type="SAM" id="MobiDB-lite"/>
    </source>
</evidence>
<feature type="transmembrane region" description="Helical" evidence="9">
    <location>
        <begin position="166"/>
        <end position="187"/>
    </location>
</feature>
<keyword evidence="6" id="KW-0051">Antiviral defense</keyword>
<dbReference type="GO" id="GO:0051607">
    <property type="term" value="P:defense response to virus"/>
    <property type="evidence" value="ECO:0007669"/>
    <property type="project" value="UniProtKB-KW"/>
</dbReference>
<evidence type="ECO:0000256" key="3">
    <source>
        <dbReference type="ARBA" id="ARBA00022692"/>
    </source>
</evidence>
<dbReference type="InterPro" id="IPR043760">
    <property type="entry name" value="PycTM_dom"/>
</dbReference>
<dbReference type="AlphaFoldDB" id="A0A543EQ76"/>
<dbReference type="GO" id="GO:0000166">
    <property type="term" value="F:nucleotide binding"/>
    <property type="evidence" value="ECO:0007669"/>
    <property type="project" value="UniProtKB-KW"/>
</dbReference>
<evidence type="ECO:0000313" key="11">
    <source>
        <dbReference type="EMBL" id="TQM23735.1"/>
    </source>
</evidence>
<feature type="transmembrane region" description="Helical" evidence="9">
    <location>
        <begin position="52"/>
        <end position="73"/>
    </location>
</feature>
<name>A0A543EQ76_9MICO</name>
<gene>
    <name evidence="11" type="ORF">FB391_3125</name>
</gene>
<dbReference type="EMBL" id="VFPE01000005">
    <property type="protein sequence ID" value="TQM23735.1"/>
    <property type="molecule type" value="Genomic_DNA"/>
</dbReference>
<evidence type="ECO:0000259" key="10">
    <source>
        <dbReference type="Pfam" id="PF18967"/>
    </source>
</evidence>
<dbReference type="OrthoDB" id="5072650at2"/>
<dbReference type="RefSeq" id="WP_141895862.1">
    <property type="nucleotide sequence ID" value="NZ_BAABLH010000006.1"/>
</dbReference>
<evidence type="ECO:0000256" key="2">
    <source>
        <dbReference type="ARBA" id="ARBA00022475"/>
    </source>
</evidence>
<evidence type="ECO:0000313" key="12">
    <source>
        <dbReference type="Proteomes" id="UP000320235"/>
    </source>
</evidence>
<feature type="transmembrane region" description="Helical" evidence="9">
    <location>
        <begin position="85"/>
        <end position="107"/>
    </location>
</feature>
<keyword evidence="12" id="KW-1185">Reference proteome</keyword>
<organism evidence="11 12">
    <name type="scientific">Microbacterium kyungheense</name>
    <dbReference type="NCBI Taxonomy" id="1263636"/>
    <lineage>
        <taxon>Bacteria</taxon>
        <taxon>Bacillati</taxon>
        <taxon>Actinomycetota</taxon>
        <taxon>Actinomycetes</taxon>
        <taxon>Micrococcales</taxon>
        <taxon>Microbacteriaceae</taxon>
        <taxon>Microbacterium</taxon>
    </lineage>
</organism>
<evidence type="ECO:0000256" key="4">
    <source>
        <dbReference type="ARBA" id="ARBA00022741"/>
    </source>
</evidence>
<feature type="domain" description="Pycsar effector protein" evidence="10">
    <location>
        <begin position="34"/>
        <end position="186"/>
    </location>
</feature>
<protein>
    <recommendedName>
        <fullName evidence="10">Pycsar effector protein domain-containing protein</fullName>
    </recommendedName>
</protein>
<sequence>MARDEMRDAAADGRAPAAASTPGPLPARDTAALAAEMLAEVRDEIDRADQKASLLIGSLGIAFSIVLSGMIGGDWTPVTLSPLGATVWVLGVVAAAASVVAAAAAVWPRLSRGPGPGAITYWGQVRGLGSPAEVERALSERGVHPPERTFQQLLVLSAVVQRKYRAIRLSMALAGVGVGLIIVGFLLTR</sequence>
<feature type="region of interest" description="Disordered" evidence="8">
    <location>
        <begin position="1"/>
        <end position="26"/>
    </location>
</feature>
<proteinExistence type="predicted"/>
<dbReference type="GO" id="GO:0005886">
    <property type="term" value="C:plasma membrane"/>
    <property type="evidence" value="ECO:0007669"/>
    <property type="project" value="UniProtKB-SubCell"/>
</dbReference>
<dbReference type="Pfam" id="PF18967">
    <property type="entry name" value="PycTM"/>
    <property type="match status" value="1"/>
</dbReference>
<evidence type="ECO:0000256" key="5">
    <source>
        <dbReference type="ARBA" id="ARBA00022989"/>
    </source>
</evidence>
<evidence type="ECO:0000256" key="6">
    <source>
        <dbReference type="ARBA" id="ARBA00023118"/>
    </source>
</evidence>
<keyword evidence="3 9" id="KW-0812">Transmembrane</keyword>
<evidence type="ECO:0000256" key="1">
    <source>
        <dbReference type="ARBA" id="ARBA00004236"/>
    </source>
</evidence>
<accession>A0A543EQ76</accession>